<keyword evidence="7" id="KW-0804">Transcription</keyword>
<evidence type="ECO:0000256" key="8">
    <source>
        <dbReference type="ARBA" id="ARBA00023170"/>
    </source>
</evidence>
<dbReference type="PROSITE" id="PS51030">
    <property type="entry name" value="NUCLEAR_REC_DBD_2"/>
    <property type="match status" value="1"/>
</dbReference>
<evidence type="ECO:0000256" key="7">
    <source>
        <dbReference type="ARBA" id="ARBA00023163"/>
    </source>
</evidence>
<feature type="compositionally biased region" description="Low complexity" evidence="10">
    <location>
        <begin position="53"/>
        <end position="66"/>
    </location>
</feature>
<keyword evidence="9" id="KW-0539">Nucleus</keyword>
<gene>
    <name evidence="12" type="ORF">FSP39_000256</name>
</gene>
<evidence type="ECO:0000313" key="12">
    <source>
        <dbReference type="EMBL" id="KAK3087006.1"/>
    </source>
</evidence>
<dbReference type="PRINTS" id="PR00047">
    <property type="entry name" value="STROIDFINGER"/>
</dbReference>
<dbReference type="Gene3D" id="3.30.50.10">
    <property type="entry name" value="Erythroid Transcription Factor GATA-1, subunit A"/>
    <property type="match status" value="1"/>
</dbReference>
<dbReference type="AlphaFoldDB" id="A0AA88XT23"/>
<evidence type="ECO:0000256" key="10">
    <source>
        <dbReference type="SAM" id="MobiDB-lite"/>
    </source>
</evidence>
<evidence type="ECO:0000256" key="1">
    <source>
        <dbReference type="ARBA" id="ARBA00004123"/>
    </source>
</evidence>
<dbReference type="InterPro" id="IPR013088">
    <property type="entry name" value="Znf_NHR/GATA"/>
</dbReference>
<comment type="caution">
    <text evidence="12">The sequence shown here is derived from an EMBL/GenBank/DDBJ whole genome shotgun (WGS) entry which is preliminary data.</text>
</comment>
<comment type="subcellular location">
    <subcellularLocation>
        <location evidence="1">Nucleus</location>
    </subcellularLocation>
</comment>
<evidence type="ECO:0000256" key="2">
    <source>
        <dbReference type="ARBA" id="ARBA00022723"/>
    </source>
</evidence>
<keyword evidence="8" id="KW-0675">Receptor</keyword>
<evidence type="ECO:0000256" key="3">
    <source>
        <dbReference type="ARBA" id="ARBA00022771"/>
    </source>
</evidence>
<keyword evidence="5" id="KW-0805">Transcription regulation</keyword>
<dbReference type="GO" id="GO:0008270">
    <property type="term" value="F:zinc ion binding"/>
    <property type="evidence" value="ECO:0007669"/>
    <property type="project" value="UniProtKB-KW"/>
</dbReference>
<keyword evidence="4" id="KW-0862">Zinc</keyword>
<dbReference type="GO" id="GO:0043565">
    <property type="term" value="F:sequence-specific DNA binding"/>
    <property type="evidence" value="ECO:0007669"/>
    <property type="project" value="InterPro"/>
</dbReference>
<dbReference type="PROSITE" id="PS00031">
    <property type="entry name" value="NUCLEAR_REC_DBD_1"/>
    <property type="match status" value="1"/>
</dbReference>
<dbReference type="GO" id="GO:0003700">
    <property type="term" value="F:DNA-binding transcription factor activity"/>
    <property type="evidence" value="ECO:0007669"/>
    <property type="project" value="InterPro"/>
</dbReference>
<dbReference type="EMBL" id="VSWD01000011">
    <property type="protein sequence ID" value="KAK3087006.1"/>
    <property type="molecule type" value="Genomic_DNA"/>
</dbReference>
<reference evidence="12" key="1">
    <citation type="submission" date="2019-08" db="EMBL/GenBank/DDBJ databases">
        <title>The improved chromosome-level genome for the pearl oyster Pinctada fucata martensii using PacBio sequencing and Hi-C.</title>
        <authorList>
            <person name="Zheng Z."/>
        </authorList>
    </citation>
    <scope>NUCLEOTIDE SEQUENCE</scope>
    <source>
        <strain evidence="12">ZZ-2019</strain>
        <tissue evidence="12">Adductor muscle</tissue>
    </source>
</reference>
<keyword evidence="3" id="KW-0863">Zinc-finger</keyword>
<feature type="domain" description="Nuclear receptor" evidence="11">
    <location>
        <begin position="320"/>
        <end position="395"/>
    </location>
</feature>
<keyword evidence="6" id="KW-0238">DNA-binding</keyword>
<accession>A0AA88XT23</accession>
<evidence type="ECO:0000256" key="4">
    <source>
        <dbReference type="ARBA" id="ARBA00022833"/>
    </source>
</evidence>
<keyword evidence="13" id="KW-1185">Reference proteome</keyword>
<dbReference type="InterPro" id="IPR050200">
    <property type="entry name" value="Nuclear_hormone_rcpt_NR3"/>
</dbReference>
<feature type="compositionally biased region" description="Low complexity" evidence="10">
    <location>
        <begin position="130"/>
        <end position="146"/>
    </location>
</feature>
<dbReference type="InterPro" id="IPR001628">
    <property type="entry name" value="Znf_hrmn_rcpt"/>
</dbReference>
<name>A0AA88XT23_PINIB</name>
<evidence type="ECO:0000259" key="11">
    <source>
        <dbReference type="PROSITE" id="PS51030"/>
    </source>
</evidence>
<protein>
    <recommendedName>
        <fullName evidence="11">Nuclear receptor domain-containing protein</fullName>
    </recommendedName>
</protein>
<dbReference type="SUPFAM" id="SSF57716">
    <property type="entry name" value="Glucocorticoid receptor-like (DNA-binding domain)"/>
    <property type="match status" value="1"/>
</dbReference>
<sequence length="451" mass="49963">MDSSVKIPRNSLFYNLKLKRDRHKCLSPSETESMNSEPYSKYNKYREEVEFSSDVGVDSDYGSSASTGRVEDRQGHRQHSYTGLSNKVPFKNYSSKSSGYYSETDVSSSDTEQSDVPFSFKKRMAGLMSASSNSSSTVGGPSTPVSNNEPPKARSSSPEKEGQLPKGMAYVGFPPNIFFNLQNQEEVAKNGQKSVPIGFFSIMSSMSAGGTPQFFVAQMPEGARFMTPMTQGPFPPSNTNVGSKMPQAKPVGGTQLNTACNTTNGNLPTPTPTKESEYSFINHYTNGEFEYNGILQSEIMENKSQKSTDPPSMVKEMEEVLTCGICNDRATGLHYGIITCEGCKGFFKRTVQNKREYTCVGSGNCEINKMQRNRCQFCRFKKCLQMGMVLAAVRPDRMPGGRNSGAVYNLYKVKLFLHVNCSSVDRIKNIQTLLQDINCDLLQFGYMRAVC</sequence>
<dbReference type="FunFam" id="3.30.50.10:FF:000006">
    <property type="entry name" value="Nuclear receptor subfamily 5 group A member"/>
    <property type="match status" value="1"/>
</dbReference>
<feature type="region of interest" description="Disordered" evidence="10">
    <location>
        <begin position="130"/>
        <end position="167"/>
    </location>
</feature>
<keyword evidence="2" id="KW-0479">Metal-binding</keyword>
<dbReference type="SMART" id="SM00399">
    <property type="entry name" value="ZnF_C4"/>
    <property type="match status" value="1"/>
</dbReference>
<dbReference type="Proteomes" id="UP001186944">
    <property type="component" value="Unassembled WGS sequence"/>
</dbReference>
<feature type="region of interest" description="Disordered" evidence="10">
    <location>
        <begin position="53"/>
        <end position="89"/>
    </location>
</feature>
<evidence type="ECO:0000256" key="6">
    <source>
        <dbReference type="ARBA" id="ARBA00023125"/>
    </source>
</evidence>
<evidence type="ECO:0000256" key="5">
    <source>
        <dbReference type="ARBA" id="ARBA00023015"/>
    </source>
</evidence>
<evidence type="ECO:0000256" key="9">
    <source>
        <dbReference type="ARBA" id="ARBA00023242"/>
    </source>
</evidence>
<organism evidence="12 13">
    <name type="scientific">Pinctada imbricata</name>
    <name type="common">Atlantic pearl-oyster</name>
    <name type="synonym">Pinctada martensii</name>
    <dbReference type="NCBI Taxonomy" id="66713"/>
    <lineage>
        <taxon>Eukaryota</taxon>
        <taxon>Metazoa</taxon>
        <taxon>Spiralia</taxon>
        <taxon>Lophotrochozoa</taxon>
        <taxon>Mollusca</taxon>
        <taxon>Bivalvia</taxon>
        <taxon>Autobranchia</taxon>
        <taxon>Pteriomorphia</taxon>
        <taxon>Pterioida</taxon>
        <taxon>Pterioidea</taxon>
        <taxon>Pteriidae</taxon>
        <taxon>Pinctada</taxon>
    </lineage>
</organism>
<dbReference type="GO" id="GO:0005634">
    <property type="term" value="C:nucleus"/>
    <property type="evidence" value="ECO:0007669"/>
    <property type="project" value="UniProtKB-SubCell"/>
</dbReference>
<evidence type="ECO:0000313" key="13">
    <source>
        <dbReference type="Proteomes" id="UP001186944"/>
    </source>
</evidence>
<proteinExistence type="predicted"/>
<dbReference type="Pfam" id="PF00105">
    <property type="entry name" value="zf-C4"/>
    <property type="match status" value="1"/>
</dbReference>
<dbReference type="PANTHER" id="PTHR48092">
    <property type="entry name" value="KNIRPS-RELATED PROTEIN-RELATED"/>
    <property type="match status" value="1"/>
</dbReference>